<dbReference type="EMBL" id="HBHT01011708">
    <property type="protein sequence ID" value="CAD9956540.1"/>
    <property type="molecule type" value="Transcribed_RNA"/>
</dbReference>
<dbReference type="InterPro" id="IPR036770">
    <property type="entry name" value="Ankyrin_rpt-contain_sf"/>
</dbReference>
<name>A0A7S3DM13_9STRA</name>
<protein>
    <submittedName>
        <fullName evidence="4">Uncharacterized protein</fullName>
    </submittedName>
</protein>
<dbReference type="InterPro" id="IPR002110">
    <property type="entry name" value="Ankyrin_rpt"/>
</dbReference>
<dbReference type="PANTHER" id="PTHR24198">
    <property type="entry name" value="ANKYRIN REPEAT AND PROTEIN KINASE DOMAIN-CONTAINING PROTEIN"/>
    <property type="match status" value="1"/>
</dbReference>
<gene>
    <name evidence="4" type="ORF">APAL1065_LOCUS7862</name>
</gene>
<evidence type="ECO:0000256" key="3">
    <source>
        <dbReference type="SAM" id="MobiDB-lite"/>
    </source>
</evidence>
<dbReference type="Gene3D" id="1.25.40.20">
    <property type="entry name" value="Ankyrin repeat-containing domain"/>
    <property type="match status" value="2"/>
</dbReference>
<accession>A0A7S3DM13</accession>
<sequence length="348" mass="38577">MPLHAACANPYLDNDVVEFLMQQSPTNSLTLPDATGYSPLYHVCSRTRPVCSLLDENETSSTQTTNVNAESSLLQQQQAALYKLISKMLPYYSNFDGVTTPRGWTLLHAAARQGWCGVDVLQLLIQQNPNQLYARTEPQGWTPLHVACGATPTTNNDAQTAMISFLAQQAPTTLHQPDATLTRSTPVEYAVRKHSLAVVRALLEPIPNHNDEDSHGQDSPYLSPHRSKSRGTTLLLHLAAQWNPHVAVLEYLCHRYPHMVSTIPAATRVWSSQRHSKTSTTSMTLMLPLHWACATLAPLANIQVLVRAHPVALMQRDAQRHRTPLEICQTKHGAASYVAYLQTVTNQV</sequence>
<keyword evidence="1" id="KW-0677">Repeat</keyword>
<dbReference type="PANTHER" id="PTHR24198:SF165">
    <property type="entry name" value="ANKYRIN REPEAT-CONTAINING PROTEIN-RELATED"/>
    <property type="match status" value="1"/>
</dbReference>
<reference evidence="4" key="1">
    <citation type="submission" date="2021-01" db="EMBL/GenBank/DDBJ databases">
        <authorList>
            <person name="Corre E."/>
            <person name="Pelletier E."/>
            <person name="Niang G."/>
            <person name="Scheremetjew M."/>
            <person name="Finn R."/>
            <person name="Kale V."/>
            <person name="Holt S."/>
            <person name="Cochrane G."/>
            <person name="Meng A."/>
            <person name="Brown T."/>
            <person name="Cohen L."/>
        </authorList>
    </citation>
    <scope>NUCLEOTIDE SEQUENCE</scope>
    <source>
        <strain evidence="4">CCMP125</strain>
    </source>
</reference>
<evidence type="ECO:0000256" key="1">
    <source>
        <dbReference type="ARBA" id="ARBA00022737"/>
    </source>
</evidence>
<evidence type="ECO:0000313" key="4">
    <source>
        <dbReference type="EMBL" id="CAD9956540.1"/>
    </source>
</evidence>
<dbReference type="Pfam" id="PF12796">
    <property type="entry name" value="Ank_2"/>
    <property type="match status" value="1"/>
</dbReference>
<evidence type="ECO:0000256" key="2">
    <source>
        <dbReference type="ARBA" id="ARBA00023043"/>
    </source>
</evidence>
<organism evidence="4">
    <name type="scientific">Entomoneis paludosa</name>
    <dbReference type="NCBI Taxonomy" id="265537"/>
    <lineage>
        <taxon>Eukaryota</taxon>
        <taxon>Sar</taxon>
        <taxon>Stramenopiles</taxon>
        <taxon>Ochrophyta</taxon>
        <taxon>Bacillariophyta</taxon>
        <taxon>Bacillariophyceae</taxon>
        <taxon>Bacillariophycidae</taxon>
        <taxon>Entomoneidaceae</taxon>
        <taxon>Entomoneis</taxon>
    </lineage>
</organism>
<dbReference type="SMART" id="SM00248">
    <property type="entry name" value="ANK"/>
    <property type="match status" value="4"/>
</dbReference>
<proteinExistence type="predicted"/>
<feature type="region of interest" description="Disordered" evidence="3">
    <location>
        <begin position="207"/>
        <end position="226"/>
    </location>
</feature>
<dbReference type="AlphaFoldDB" id="A0A7S3DM13"/>
<dbReference type="SUPFAM" id="SSF48403">
    <property type="entry name" value="Ankyrin repeat"/>
    <property type="match status" value="1"/>
</dbReference>
<keyword evidence="2" id="KW-0040">ANK repeat</keyword>